<feature type="compositionally biased region" description="Pro residues" evidence="2">
    <location>
        <begin position="57"/>
        <end position="68"/>
    </location>
</feature>
<feature type="region of interest" description="Disordered" evidence="2">
    <location>
        <begin position="1"/>
        <end position="76"/>
    </location>
</feature>
<dbReference type="EMBL" id="CAJOAZ010000488">
    <property type="protein sequence ID" value="CAF3660823.1"/>
    <property type="molecule type" value="Genomic_DNA"/>
</dbReference>
<feature type="coiled-coil region" evidence="1">
    <location>
        <begin position="107"/>
        <end position="134"/>
    </location>
</feature>
<evidence type="ECO:0000256" key="2">
    <source>
        <dbReference type="SAM" id="MobiDB-lite"/>
    </source>
</evidence>
<feature type="region of interest" description="Disordered" evidence="2">
    <location>
        <begin position="278"/>
        <end position="304"/>
    </location>
</feature>
<reference evidence="4" key="1">
    <citation type="submission" date="2021-02" db="EMBL/GenBank/DDBJ databases">
        <authorList>
            <person name="Nowell W R."/>
        </authorList>
    </citation>
    <scope>NUCLEOTIDE SEQUENCE</scope>
</reference>
<feature type="compositionally biased region" description="Gly residues" evidence="2">
    <location>
        <begin position="20"/>
        <end position="36"/>
    </location>
</feature>
<keyword evidence="1" id="KW-0175">Coiled coil</keyword>
<evidence type="ECO:0000256" key="1">
    <source>
        <dbReference type="SAM" id="Coils"/>
    </source>
</evidence>
<evidence type="ECO:0000313" key="5">
    <source>
        <dbReference type="Proteomes" id="UP000663844"/>
    </source>
</evidence>
<proteinExistence type="predicted"/>
<evidence type="ECO:0000313" key="3">
    <source>
        <dbReference type="EMBL" id="CAF0751351.1"/>
    </source>
</evidence>
<dbReference type="AlphaFoldDB" id="A0A818RWG8"/>
<feature type="compositionally biased region" description="Polar residues" evidence="2">
    <location>
        <begin position="39"/>
        <end position="55"/>
    </location>
</feature>
<gene>
    <name evidence="3" type="ORF">JYZ213_LOCUS2503</name>
    <name evidence="4" type="ORF">OXD698_LOCUS9585</name>
</gene>
<dbReference type="Proteomes" id="UP000663844">
    <property type="component" value="Unassembled WGS sequence"/>
</dbReference>
<name>A0A818RWG8_9BILA</name>
<dbReference type="EMBL" id="CAJNOG010000013">
    <property type="protein sequence ID" value="CAF0751351.1"/>
    <property type="molecule type" value="Genomic_DNA"/>
</dbReference>
<comment type="caution">
    <text evidence="4">The sequence shown here is derived from an EMBL/GenBank/DDBJ whole genome shotgun (WGS) entry which is preliminary data.</text>
</comment>
<dbReference type="Proteomes" id="UP000663845">
    <property type="component" value="Unassembled WGS sequence"/>
</dbReference>
<organism evidence="4 5">
    <name type="scientific">Adineta steineri</name>
    <dbReference type="NCBI Taxonomy" id="433720"/>
    <lineage>
        <taxon>Eukaryota</taxon>
        <taxon>Metazoa</taxon>
        <taxon>Spiralia</taxon>
        <taxon>Gnathifera</taxon>
        <taxon>Rotifera</taxon>
        <taxon>Eurotatoria</taxon>
        <taxon>Bdelloidea</taxon>
        <taxon>Adinetida</taxon>
        <taxon>Adinetidae</taxon>
        <taxon>Adineta</taxon>
    </lineage>
</organism>
<protein>
    <submittedName>
        <fullName evidence="4">Uncharacterized protein</fullName>
    </submittedName>
</protein>
<evidence type="ECO:0000313" key="4">
    <source>
        <dbReference type="EMBL" id="CAF3660823.1"/>
    </source>
</evidence>
<accession>A0A818RWG8</accession>
<sequence>MSGQPSAASGVWPRATGFPSIGGTGSGPIPIGGGPTGLPTVNNPNLPINTRTNLGNLPPPIPQQPRTPFPSLQQQGGQQTSLFTNQYAIPNTLQPYNTAGASNLISNIAQNAQNEAYQRRLRQLEGENEDRRHATQHLTQIGGQVLQGQMDIQEQVLEYQYMLENCMDYLDHQNQVIGEQSEELALIRAKMKHFEYLMDAFKLSKEGNSLMHSMSGESKFVDSNRLCCREPLALPAPSTSPFFAGGPTRVTASTFQPFNPRYRSPTSRATAAANLNGRRSITPSVNTNQNRTTANERPSRRFNN</sequence>